<evidence type="ECO:0000256" key="1">
    <source>
        <dbReference type="SAM" id="MobiDB-lite"/>
    </source>
</evidence>
<reference evidence="2 3" key="1">
    <citation type="submission" date="2019-06" db="EMBL/GenBank/DDBJ databases">
        <title>Draft genomes of female and male turbot (Scophthalmus maximus).</title>
        <authorList>
            <person name="Xu H."/>
            <person name="Xu X.-W."/>
            <person name="Shao C."/>
            <person name="Chen S."/>
        </authorList>
    </citation>
    <scope>NUCLEOTIDE SEQUENCE [LARGE SCALE GENOMIC DNA]</scope>
    <source>
        <strain evidence="2">Ysfricsl-2016a</strain>
        <tissue evidence="2">Blood</tissue>
    </source>
</reference>
<sequence length="595" mass="64723">MIAAGTSGTEVDGEKRRREGEVSVYCRAKVHRCVVLVNLFNAGGRKQGEVVKRQEKLAAHKTAAVGEREVRCHRRAAVHNWQWLLYGSVHCKSTIPPPLFSDAPLNQEYLQLQGDFGTRAPAYLRDLIGRLTTFSDEPRLAGLVGLVVTVVMDMACTRSRWSPGAKGKSAGSSPSSSQQRVWELQEVMEEYLKRCRINLSDASRLIGDSVRLEAQLSLTLTQLKACLLGGDCDSRSLRHWASGAAFHTQMLVHLAGLEGRVEPLAARAALEQYKEDLTQIIPAYRRYKSDTVRVVKCRGGPPAARDPSDDLPEEGSMTGLTVTDRETGRSATLSLSALETETGSRGRASGPDDTSVPSSVNLDRITSDQYARAYLGRLFSDEGPVAQLGDYFNKAGDSLRTPRPPAGRTDRTGAIDGAGRSDGPPPEDQAQGSAGERRADDGGEREERHNYLEFILNRSARTGGGVGVRPFLLGSFVCLVRFFRRRSSVWRGANEAAAEKKSRAANLRTGGDTRRNLPAIVANSPVTANAFSFPTWSAPCAALSGRPAPASHRTSPSRRTGFFGQDDRVFIGILNRLARFQYTSRVAGPLRGISG</sequence>
<dbReference type="AlphaFoldDB" id="A0A6A4S012"/>
<gene>
    <name evidence="2" type="ORF">F2P81_020454</name>
</gene>
<dbReference type="EMBL" id="VEVO01000018">
    <property type="protein sequence ID" value="KAF0027713.1"/>
    <property type="molecule type" value="Genomic_DNA"/>
</dbReference>
<comment type="caution">
    <text evidence="2">The sequence shown here is derived from an EMBL/GenBank/DDBJ whole genome shotgun (WGS) entry which is preliminary data.</text>
</comment>
<dbReference type="Proteomes" id="UP000438429">
    <property type="component" value="Unassembled WGS sequence"/>
</dbReference>
<feature type="compositionally biased region" description="Basic and acidic residues" evidence="1">
    <location>
        <begin position="435"/>
        <end position="445"/>
    </location>
</feature>
<proteinExistence type="predicted"/>
<organism evidence="2 3">
    <name type="scientific">Scophthalmus maximus</name>
    <name type="common">Turbot</name>
    <name type="synonym">Psetta maxima</name>
    <dbReference type="NCBI Taxonomy" id="52904"/>
    <lineage>
        <taxon>Eukaryota</taxon>
        <taxon>Metazoa</taxon>
        <taxon>Chordata</taxon>
        <taxon>Craniata</taxon>
        <taxon>Vertebrata</taxon>
        <taxon>Euteleostomi</taxon>
        <taxon>Actinopterygii</taxon>
        <taxon>Neopterygii</taxon>
        <taxon>Teleostei</taxon>
        <taxon>Neoteleostei</taxon>
        <taxon>Acanthomorphata</taxon>
        <taxon>Carangaria</taxon>
        <taxon>Pleuronectiformes</taxon>
        <taxon>Pleuronectoidei</taxon>
        <taxon>Scophthalmidae</taxon>
        <taxon>Scophthalmus</taxon>
    </lineage>
</organism>
<feature type="region of interest" description="Disordered" evidence="1">
    <location>
        <begin position="298"/>
        <end position="361"/>
    </location>
</feature>
<protein>
    <submittedName>
        <fullName evidence="2">Uncharacterized protein</fullName>
    </submittedName>
</protein>
<accession>A0A6A4S012</accession>
<feature type="region of interest" description="Disordered" evidence="1">
    <location>
        <begin position="393"/>
        <end position="445"/>
    </location>
</feature>
<feature type="compositionally biased region" description="Polar residues" evidence="1">
    <location>
        <begin position="329"/>
        <end position="343"/>
    </location>
</feature>
<name>A0A6A4S012_SCOMX</name>
<evidence type="ECO:0000313" key="2">
    <source>
        <dbReference type="EMBL" id="KAF0027713.1"/>
    </source>
</evidence>
<evidence type="ECO:0000313" key="3">
    <source>
        <dbReference type="Proteomes" id="UP000438429"/>
    </source>
</evidence>